<dbReference type="Proteomes" id="UP001219525">
    <property type="component" value="Unassembled WGS sequence"/>
</dbReference>
<evidence type="ECO:0000313" key="2">
    <source>
        <dbReference type="EMBL" id="KAJ7212534.1"/>
    </source>
</evidence>
<feature type="compositionally biased region" description="Basic and acidic residues" evidence="1">
    <location>
        <begin position="442"/>
        <end position="473"/>
    </location>
</feature>
<evidence type="ECO:0000256" key="1">
    <source>
        <dbReference type="SAM" id="MobiDB-lite"/>
    </source>
</evidence>
<name>A0AAD6VGV6_9AGAR</name>
<evidence type="ECO:0000313" key="3">
    <source>
        <dbReference type="Proteomes" id="UP001219525"/>
    </source>
</evidence>
<gene>
    <name evidence="2" type="ORF">GGX14DRAFT_393433</name>
</gene>
<feature type="region of interest" description="Disordered" evidence="1">
    <location>
        <begin position="1"/>
        <end position="40"/>
    </location>
</feature>
<feature type="region of interest" description="Disordered" evidence="1">
    <location>
        <begin position="433"/>
        <end position="473"/>
    </location>
</feature>
<keyword evidence="3" id="KW-1185">Reference proteome</keyword>
<protein>
    <submittedName>
        <fullName evidence="2">Uncharacterized protein</fullName>
    </submittedName>
</protein>
<proteinExistence type="predicted"/>
<dbReference type="AlphaFoldDB" id="A0AAD6VGV6"/>
<reference evidence="2" key="1">
    <citation type="submission" date="2023-03" db="EMBL/GenBank/DDBJ databases">
        <title>Massive genome expansion in bonnet fungi (Mycena s.s.) driven by repeated elements and novel gene families across ecological guilds.</title>
        <authorList>
            <consortium name="Lawrence Berkeley National Laboratory"/>
            <person name="Harder C.B."/>
            <person name="Miyauchi S."/>
            <person name="Viragh M."/>
            <person name="Kuo A."/>
            <person name="Thoen E."/>
            <person name="Andreopoulos B."/>
            <person name="Lu D."/>
            <person name="Skrede I."/>
            <person name="Drula E."/>
            <person name="Henrissat B."/>
            <person name="Morin E."/>
            <person name="Kohler A."/>
            <person name="Barry K."/>
            <person name="LaButti K."/>
            <person name="Morin E."/>
            <person name="Salamov A."/>
            <person name="Lipzen A."/>
            <person name="Mereny Z."/>
            <person name="Hegedus B."/>
            <person name="Baldrian P."/>
            <person name="Stursova M."/>
            <person name="Weitz H."/>
            <person name="Taylor A."/>
            <person name="Grigoriev I.V."/>
            <person name="Nagy L.G."/>
            <person name="Martin F."/>
            <person name="Kauserud H."/>
        </authorList>
    </citation>
    <scope>NUCLEOTIDE SEQUENCE</scope>
    <source>
        <strain evidence="2">9144</strain>
    </source>
</reference>
<feature type="compositionally biased region" description="Low complexity" evidence="1">
    <location>
        <begin position="24"/>
        <end position="37"/>
    </location>
</feature>
<comment type="caution">
    <text evidence="2">The sequence shown here is derived from an EMBL/GenBank/DDBJ whole genome shotgun (WGS) entry which is preliminary data.</text>
</comment>
<sequence>MSADDSDPSRSSTSLYSDWGLDRSSTYETTSGSSSSTVPGPGALSGKAIKALGRVTIRGIDHFVIIRQLSSIAHHFPLTDEKAALVKNAEELYSDALEFSRQGLYREEVNKKALRLLLGQIGIGETQYLVKALARWDKLELRLFLSETLSQLSPLWNSGLGKVLSSPLLSAYSRRGNNRLSISPFLLFVSKLVRTHSSICHAILDVGFLDVLTLIRSLNGLNKEGIVSENHSTAPNSSCRRLLAESNAILLDIVAYPEHRLTVLGHPICATWVTLQVPSTELAPFASRERALFLNGEQNIPDDDSSLYLTLDLPAIAKLGCVSELETAELVNSLAFGVEYDQPLRVFLLRGPYNQKVALLSRVFKYIHENSSSPSLPAHPDTLRSRYRLLFVLKLISAAAWGPSNRAALLDAGVVGFLVRVVQTEVPGSYSGIADAQIQTRQETETHPSRQRDGGGGRRRARTEARHPHADEDAAHAIPAIVCEAGLARLLGGPLARTSRLVGLIAAAFAALFPDTHGTDLSRVTWHSELDSTSRASSY</sequence>
<organism evidence="2 3">
    <name type="scientific">Mycena pura</name>
    <dbReference type="NCBI Taxonomy" id="153505"/>
    <lineage>
        <taxon>Eukaryota</taxon>
        <taxon>Fungi</taxon>
        <taxon>Dikarya</taxon>
        <taxon>Basidiomycota</taxon>
        <taxon>Agaricomycotina</taxon>
        <taxon>Agaricomycetes</taxon>
        <taxon>Agaricomycetidae</taxon>
        <taxon>Agaricales</taxon>
        <taxon>Marasmiineae</taxon>
        <taxon>Mycenaceae</taxon>
        <taxon>Mycena</taxon>
    </lineage>
</organism>
<dbReference type="EMBL" id="JARJCW010000023">
    <property type="protein sequence ID" value="KAJ7212534.1"/>
    <property type="molecule type" value="Genomic_DNA"/>
</dbReference>
<accession>A0AAD6VGV6</accession>